<dbReference type="Proteomes" id="UP000288351">
    <property type="component" value="Unassembled WGS sequence"/>
</dbReference>
<dbReference type="eggNOG" id="ENOG5031S4Q">
    <property type="taxonomic scope" value="Bacteria"/>
</dbReference>
<dbReference type="AlphaFoldDB" id="A0A059WG50"/>
<sequence length="92" mass="9151">MRKFHKAAIVAAAALGSVGAFSAGTAQAHGEPGHDIGLGQGTECRSHDMNVDVLGAVGLLNGTLGNALNGEGSPGAQPTHMGANLRCDNNAF</sequence>
<evidence type="ECO:0000313" key="1">
    <source>
        <dbReference type="EMBL" id="GCB94312.1"/>
    </source>
</evidence>
<protein>
    <submittedName>
        <fullName evidence="1">Uncharacterized protein</fullName>
    </submittedName>
</protein>
<reference evidence="1 2" key="1">
    <citation type="journal article" date="2019" name="Microbiol. Resour. Announc.">
        <title>Draft Genome Sequence of the Most Traditional epsilon-Poly-l-Lysine Producer, Streptomyces albulus NBRC14147.</title>
        <authorList>
            <person name="Yamanaka K."/>
            <person name="Hamano Y."/>
        </authorList>
    </citation>
    <scope>NUCLEOTIDE SEQUENCE [LARGE SCALE GENOMIC DNA]</scope>
    <source>
        <strain evidence="1 2">NBRC 14147</strain>
    </source>
</reference>
<gene>
    <name evidence="1" type="ORF">SALB_07111</name>
</gene>
<name>A0A059WG50_STRNR</name>
<dbReference type="RefSeq" id="WP_016575036.1">
    <property type="nucleotide sequence ID" value="NZ_BHXC01000007.1"/>
</dbReference>
<evidence type="ECO:0000313" key="2">
    <source>
        <dbReference type="Proteomes" id="UP000288351"/>
    </source>
</evidence>
<comment type="caution">
    <text evidence="1">The sequence shown here is derived from an EMBL/GenBank/DDBJ whole genome shotgun (WGS) entry which is preliminary data.</text>
</comment>
<proteinExistence type="predicted"/>
<dbReference type="EMBL" id="BHXC01000007">
    <property type="protein sequence ID" value="GCB94312.1"/>
    <property type="molecule type" value="Genomic_DNA"/>
</dbReference>
<accession>A0A059WG50</accession>
<organism evidence="1 2">
    <name type="scientific">Streptomyces noursei</name>
    <name type="common">Streptomyces albulus</name>
    <dbReference type="NCBI Taxonomy" id="1971"/>
    <lineage>
        <taxon>Bacteria</taxon>
        <taxon>Bacillati</taxon>
        <taxon>Actinomycetota</taxon>
        <taxon>Actinomycetes</taxon>
        <taxon>Kitasatosporales</taxon>
        <taxon>Streptomycetaceae</taxon>
        <taxon>Streptomyces</taxon>
    </lineage>
</organism>